<name>A0A1C4H2S5_9BIFI</name>
<dbReference type="GO" id="GO:0004140">
    <property type="term" value="F:dephospho-CoA kinase activity"/>
    <property type="evidence" value="ECO:0007669"/>
    <property type="project" value="UniProtKB-UniRule"/>
</dbReference>
<dbReference type="STRING" id="1505727.GA0061077_0587"/>
<keyword evidence="3" id="KW-0808">Transferase</keyword>
<dbReference type="AlphaFoldDB" id="A0A1C4H2S5"/>
<dbReference type="EC" id="2.7.1.24" evidence="3 4"/>
<keyword evidence="2 3" id="KW-0067">ATP-binding</keyword>
<dbReference type="InterPro" id="IPR027417">
    <property type="entry name" value="P-loop_NTPase"/>
</dbReference>
<keyword evidence="3" id="KW-0963">Cytoplasm</keyword>
<sequence length="230" mass="26029">MRVGLTGGIAAGKSTVAEHLKEMGAYLIDYDQLAREVVEPHGEGMQAIVREFGPDAMMSDGSLNRQWMAEHVFSFEADPNSRKRLDDIEHPLIFRCATQMEHEIGQAPNRGPCGTFPLGGVIVHDVPLLAEVMEVIPFRFDHILTIEAPERVRIARMMSTRGMSREQAEDRIRHQPSSQQREAIADVVIDSTQPIEQMFECLDMLFARWLSDFRIRNAVKAESRLSAKRN</sequence>
<dbReference type="HAMAP" id="MF_00376">
    <property type="entry name" value="Dephospho_CoA_kinase"/>
    <property type="match status" value="1"/>
</dbReference>
<evidence type="ECO:0000256" key="3">
    <source>
        <dbReference type="HAMAP-Rule" id="MF_00376"/>
    </source>
</evidence>
<dbReference type="Proteomes" id="UP000242610">
    <property type="component" value="Unassembled WGS sequence"/>
</dbReference>
<comment type="similarity">
    <text evidence="3">Belongs to the CoaE family.</text>
</comment>
<organism evidence="5 6">
    <name type="scientific">Bifidobacterium commune</name>
    <dbReference type="NCBI Taxonomy" id="1505727"/>
    <lineage>
        <taxon>Bacteria</taxon>
        <taxon>Bacillati</taxon>
        <taxon>Actinomycetota</taxon>
        <taxon>Actinomycetes</taxon>
        <taxon>Bifidobacteriales</taxon>
        <taxon>Bifidobacteriaceae</taxon>
        <taxon>Bifidobacterium</taxon>
    </lineage>
</organism>
<keyword evidence="3" id="KW-0173">Coenzyme A biosynthesis</keyword>
<comment type="pathway">
    <text evidence="3">Cofactor biosynthesis; coenzyme A biosynthesis; CoA from (R)-pantothenate: step 5/5.</text>
</comment>
<keyword evidence="6" id="KW-1185">Reference proteome</keyword>
<dbReference type="Gene3D" id="3.40.50.300">
    <property type="entry name" value="P-loop containing nucleotide triphosphate hydrolases"/>
    <property type="match status" value="1"/>
</dbReference>
<dbReference type="NCBIfam" id="TIGR00152">
    <property type="entry name" value="dephospho-CoA kinase"/>
    <property type="match status" value="1"/>
</dbReference>
<evidence type="ECO:0000256" key="2">
    <source>
        <dbReference type="ARBA" id="ARBA00022840"/>
    </source>
</evidence>
<gene>
    <name evidence="3" type="primary">coaE</name>
    <name evidence="5" type="ORF">GA0061077_0587</name>
</gene>
<dbReference type="EMBL" id="FMBL01000001">
    <property type="protein sequence ID" value="SCC79125.1"/>
    <property type="molecule type" value="Genomic_DNA"/>
</dbReference>
<dbReference type="GO" id="GO:0005737">
    <property type="term" value="C:cytoplasm"/>
    <property type="evidence" value="ECO:0007669"/>
    <property type="project" value="UniProtKB-SubCell"/>
</dbReference>
<dbReference type="RefSeq" id="WP_091847396.1">
    <property type="nucleotide sequence ID" value="NZ_FMBL01000001.1"/>
</dbReference>
<comment type="subcellular location">
    <subcellularLocation>
        <location evidence="3">Cytoplasm</location>
    </subcellularLocation>
</comment>
<proteinExistence type="inferred from homology"/>
<evidence type="ECO:0000313" key="6">
    <source>
        <dbReference type="Proteomes" id="UP000242610"/>
    </source>
</evidence>
<dbReference type="UniPathway" id="UPA00241">
    <property type="reaction ID" value="UER00356"/>
</dbReference>
<dbReference type="InterPro" id="IPR001977">
    <property type="entry name" value="Depp_CoAkinase"/>
</dbReference>
<evidence type="ECO:0000256" key="4">
    <source>
        <dbReference type="NCBIfam" id="TIGR00152"/>
    </source>
</evidence>
<dbReference type="GO" id="GO:0005524">
    <property type="term" value="F:ATP binding"/>
    <property type="evidence" value="ECO:0007669"/>
    <property type="project" value="UniProtKB-UniRule"/>
</dbReference>
<dbReference type="CDD" id="cd02022">
    <property type="entry name" value="DPCK"/>
    <property type="match status" value="1"/>
</dbReference>
<dbReference type="OrthoDB" id="9812943at2"/>
<protein>
    <recommendedName>
        <fullName evidence="3 4">Dephospho-CoA kinase</fullName>
        <ecNumber evidence="3 4">2.7.1.24</ecNumber>
    </recommendedName>
    <alternativeName>
        <fullName evidence="3">Dephosphocoenzyme A kinase</fullName>
    </alternativeName>
</protein>
<comment type="catalytic activity">
    <reaction evidence="3">
        <text>3'-dephospho-CoA + ATP = ADP + CoA + H(+)</text>
        <dbReference type="Rhea" id="RHEA:18245"/>
        <dbReference type="ChEBI" id="CHEBI:15378"/>
        <dbReference type="ChEBI" id="CHEBI:30616"/>
        <dbReference type="ChEBI" id="CHEBI:57287"/>
        <dbReference type="ChEBI" id="CHEBI:57328"/>
        <dbReference type="ChEBI" id="CHEBI:456216"/>
        <dbReference type="EC" id="2.7.1.24"/>
    </reaction>
</comment>
<dbReference type="PANTHER" id="PTHR10695">
    <property type="entry name" value="DEPHOSPHO-COA KINASE-RELATED"/>
    <property type="match status" value="1"/>
</dbReference>
<dbReference type="GO" id="GO:0015937">
    <property type="term" value="P:coenzyme A biosynthetic process"/>
    <property type="evidence" value="ECO:0007669"/>
    <property type="project" value="UniProtKB-UniRule"/>
</dbReference>
<reference evidence="6" key="1">
    <citation type="submission" date="2016-08" db="EMBL/GenBank/DDBJ databases">
        <authorList>
            <person name="Varghese N."/>
            <person name="Submissions Spin"/>
        </authorList>
    </citation>
    <scope>NUCLEOTIDE SEQUENCE [LARGE SCALE GENOMIC DNA]</scope>
    <source>
        <strain evidence="6">R-52791</strain>
    </source>
</reference>
<evidence type="ECO:0000313" key="5">
    <source>
        <dbReference type="EMBL" id="SCC79125.1"/>
    </source>
</evidence>
<comment type="function">
    <text evidence="3">Catalyzes the phosphorylation of the 3'-hydroxyl group of dephosphocoenzyme A to form coenzyme A.</text>
</comment>
<dbReference type="Pfam" id="PF01121">
    <property type="entry name" value="CoaE"/>
    <property type="match status" value="1"/>
</dbReference>
<keyword evidence="1 3" id="KW-0547">Nucleotide-binding</keyword>
<evidence type="ECO:0000256" key="1">
    <source>
        <dbReference type="ARBA" id="ARBA00022741"/>
    </source>
</evidence>
<dbReference type="PANTHER" id="PTHR10695:SF46">
    <property type="entry name" value="BIFUNCTIONAL COENZYME A SYNTHASE-RELATED"/>
    <property type="match status" value="1"/>
</dbReference>
<dbReference type="SUPFAM" id="SSF52540">
    <property type="entry name" value="P-loop containing nucleoside triphosphate hydrolases"/>
    <property type="match status" value="1"/>
</dbReference>
<accession>A0A1C4H2S5</accession>
<dbReference type="PROSITE" id="PS51219">
    <property type="entry name" value="DPCK"/>
    <property type="match status" value="1"/>
</dbReference>
<feature type="binding site" evidence="3">
    <location>
        <begin position="10"/>
        <end position="15"/>
    </location>
    <ligand>
        <name>ATP</name>
        <dbReference type="ChEBI" id="CHEBI:30616"/>
    </ligand>
</feature>
<keyword evidence="3 5" id="KW-0418">Kinase</keyword>